<evidence type="ECO:0000313" key="2">
    <source>
        <dbReference type="Proteomes" id="UP001498398"/>
    </source>
</evidence>
<keyword evidence="2" id="KW-1185">Reference proteome</keyword>
<dbReference type="EMBL" id="JBANRG010000053">
    <property type="protein sequence ID" value="KAK7443815.1"/>
    <property type="molecule type" value="Genomic_DNA"/>
</dbReference>
<proteinExistence type="predicted"/>
<accession>A0ABR1J0U5</accession>
<dbReference type="Proteomes" id="UP001498398">
    <property type="component" value="Unassembled WGS sequence"/>
</dbReference>
<name>A0ABR1J0U5_9AGAR</name>
<gene>
    <name evidence="1" type="ORF">VKT23_015596</name>
</gene>
<protein>
    <submittedName>
        <fullName evidence="1">Uncharacterized protein</fullName>
    </submittedName>
</protein>
<evidence type="ECO:0000313" key="1">
    <source>
        <dbReference type="EMBL" id="KAK7443815.1"/>
    </source>
</evidence>
<sequence>MREWICLHISSTAQGSIASSLALPSATLHFPIALLRSHPFLPATPHFPIATCRPSPPSPAL</sequence>
<comment type="caution">
    <text evidence="1">The sequence shown here is derived from an EMBL/GenBank/DDBJ whole genome shotgun (WGS) entry which is preliminary data.</text>
</comment>
<organism evidence="1 2">
    <name type="scientific">Marasmiellus scandens</name>
    <dbReference type="NCBI Taxonomy" id="2682957"/>
    <lineage>
        <taxon>Eukaryota</taxon>
        <taxon>Fungi</taxon>
        <taxon>Dikarya</taxon>
        <taxon>Basidiomycota</taxon>
        <taxon>Agaricomycotina</taxon>
        <taxon>Agaricomycetes</taxon>
        <taxon>Agaricomycetidae</taxon>
        <taxon>Agaricales</taxon>
        <taxon>Marasmiineae</taxon>
        <taxon>Omphalotaceae</taxon>
        <taxon>Marasmiellus</taxon>
    </lineage>
</organism>
<reference evidence="1 2" key="1">
    <citation type="submission" date="2024-01" db="EMBL/GenBank/DDBJ databases">
        <title>A draft genome for the cacao thread blight pathogen Marasmiellus scandens.</title>
        <authorList>
            <person name="Baruah I.K."/>
            <person name="Leung J."/>
            <person name="Bukari Y."/>
            <person name="Amoako-Attah I."/>
            <person name="Meinhardt L.W."/>
            <person name="Bailey B.A."/>
            <person name="Cohen S.P."/>
        </authorList>
    </citation>
    <scope>NUCLEOTIDE SEQUENCE [LARGE SCALE GENOMIC DNA]</scope>
    <source>
        <strain evidence="1 2">GH-19</strain>
    </source>
</reference>